<evidence type="ECO:0000313" key="2">
    <source>
        <dbReference type="Proteomes" id="UP001239111"/>
    </source>
</evidence>
<keyword evidence="2" id="KW-1185">Reference proteome</keyword>
<reference evidence="1" key="1">
    <citation type="submission" date="2023-04" db="EMBL/GenBank/DDBJ databases">
        <title>A chromosome-level genome assembly of the parasitoid wasp Eretmocerus hayati.</title>
        <authorList>
            <person name="Zhong Y."/>
            <person name="Liu S."/>
            <person name="Liu Y."/>
        </authorList>
    </citation>
    <scope>NUCLEOTIDE SEQUENCE</scope>
    <source>
        <strain evidence="1">ZJU_SS_LIU_2023</strain>
    </source>
</reference>
<protein>
    <submittedName>
        <fullName evidence="1">Uncharacterized protein</fullName>
    </submittedName>
</protein>
<gene>
    <name evidence="1" type="ORF">QAD02_009993</name>
</gene>
<comment type="caution">
    <text evidence="1">The sequence shown here is derived from an EMBL/GenBank/DDBJ whole genome shotgun (WGS) entry which is preliminary data.</text>
</comment>
<dbReference type="Proteomes" id="UP001239111">
    <property type="component" value="Chromosome 4"/>
</dbReference>
<name>A0ACC2NAZ8_9HYME</name>
<proteinExistence type="predicted"/>
<evidence type="ECO:0000313" key="1">
    <source>
        <dbReference type="EMBL" id="KAJ8668330.1"/>
    </source>
</evidence>
<sequence length="303" mass="34382">MGVSSSAYGADQQSPPQLPPLVRGQQIRNGPYVTTVTDSMVAERERQNREIRRRWELDNQRRQQQITTMQGGNENWSEDFKDAKVRRRFVRRVFGILSVQLMFTALVVATFVFVEEAREFVLDNLYLWPLALIAYMVSLCSISCSDCARRQPPCNVICLSLLTLSLSMLAAFGSMLYTPEAVLISICSTAIVTTVIFFTAACCKFDLTKYVGLLLILSVVTLCIMLGLIITRFFIKINNFHLMISMLGTLLISVYLFFDVQTLMGGREIQLSPDEVVYATAQLYVDIVLLYKYILMFTGNYNN</sequence>
<organism evidence="1 2">
    <name type="scientific">Eretmocerus hayati</name>
    <dbReference type="NCBI Taxonomy" id="131215"/>
    <lineage>
        <taxon>Eukaryota</taxon>
        <taxon>Metazoa</taxon>
        <taxon>Ecdysozoa</taxon>
        <taxon>Arthropoda</taxon>
        <taxon>Hexapoda</taxon>
        <taxon>Insecta</taxon>
        <taxon>Pterygota</taxon>
        <taxon>Neoptera</taxon>
        <taxon>Endopterygota</taxon>
        <taxon>Hymenoptera</taxon>
        <taxon>Apocrita</taxon>
        <taxon>Proctotrupomorpha</taxon>
        <taxon>Chalcidoidea</taxon>
        <taxon>Aphelinidae</taxon>
        <taxon>Aphelininae</taxon>
        <taxon>Eretmocerus</taxon>
    </lineage>
</organism>
<dbReference type="EMBL" id="CM056744">
    <property type="protein sequence ID" value="KAJ8668330.1"/>
    <property type="molecule type" value="Genomic_DNA"/>
</dbReference>
<accession>A0ACC2NAZ8</accession>